<evidence type="ECO:0000256" key="2">
    <source>
        <dbReference type="ARBA" id="ARBA00022723"/>
    </source>
</evidence>
<keyword evidence="2" id="KW-0479">Metal-binding</keyword>
<proteinExistence type="predicted"/>
<comment type="caution">
    <text evidence="6">The sequence shown here is derived from an EMBL/GenBank/DDBJ whole genome shotgun (WGS) entry which is preliminary data.</text>
</comment>
<feature type="domain" description="4Fe-4S ferredoxin-type" evidence="5">
    <location>
        <begin position="52"/>
        <end position="81"/>
    </location>
</feature>
<sequence length="368" mass="40593">MGLRTGWFKQLAQEWVVPEITPERCVHSQCEVAECTRCVEACPRDAWILDEDSLQIDTERCDGCGLCVAACTESALGQSLLPAMRLLDSKKTLLFACEANGEGYTGEGVVPCLHALDASLLLEHYLAGYQQVLSCRGNCETCPRHGGGDPFREQLIRLNLLLASRGAATVRHAQLSAQAWEEHKKASQVVYLQTGKTEATTRRQFLHQAISFAVEKGLKPAETTPSDPKASLPWPTTLPAPPEGVADKVLYPFVPVLEATLCNGCDACVQLCPHQALQLEKTEAGQARAYRIQADHCTGCNICKDACDQQAIQIELISWFKDEQVKLVTANCKACGCQFHYPVSDNTVQQHCRICAHTNHHRNLFQVY</sequence>
<dbReference type="Gene3D" id="3.30.70.20">
    <property type="match status" value="2"/>
</dbReference>
<reference evidence="7" key="1">
    <citation type="submission" date="2023-07" db="EMBL/GenBank/DDBJ databases">
        <title>The carbon used by Thiothrix.</title>
        <authorList>
            <person name="Chen L."/>
        </authorList>
    </citation>
    <scope>NUCLEOTIDE SEQUENCE [LARGE SCALE GENOMIC DNA]</scope>
</reference>
<evidence type="ECO:0000256" key="3">
    <source>
        <dbReference type="ARBA" id="ARBA00023004"/>
    </source>
</evidence>
<keyword evidence="4" id="KW-0411">Iron-sulfur</keyword>
<dbReference type="PANTHER" id="PTHR24960">
    <property type="entry name" value="PHOTOSYSTEM I IRON-SULFUR CENTER-RELATED"/>
    <property type="match status" value="1"/>
</dbReference>
<gene>
    <name evidence="6" type="ORF">VSS37_00905</name>
</gene>
<evidence type="ECO:0000313" key="7">
    <source>
        <dbReference type="Proteomes" id="UP001308005"/>
    </source>
</evidence>
<dbReference type="SUPFAM" id="SSF54862">
    <property type="entry name" value="4Fe-4S ferredoxins"/>
    <property type="match status" value="2"/>
</dbReference>
<evidence type="ECO:0000256" key="1">
    <source>
        <dbReference type="ARBA" id="ARBA00022485"/>
    </source>
</evidence>
<protein>
    <submittedName>
        <fullName evidence="6">4Fe-4S binding protein</fullName>
    </submittedName>
</protein>
<keyword evidence="3" id="KW-0408">Iron</keyword>
<dbReference type="Pfam" id="PF12838">
    <property type="entry name" value="Fer4_7"/>
    <property type="match status" value="1"/>
</dbReference>
<dbReference type="PROSITE" id="PS51379">
    <property type="entry name" value="4FE4S_FER_2"/>
    <property type="match status" value="3"/>
</dbReference>
<reference evidence="6 7" key="2">
    <citation type="submission" date="2024-01" db="EMBL/GenBank/DDBJ databases">
        <authorList>
            <person name="Xie X."/>
        </authorList>
    </citation>
    <scope>NUCLEOTIDE SEQUENCE [LARGE SCALE GENOMIC DNA]</scope>
    <source>
        <strain evidence="6">SCUT-1</strain>
    </source>
</reference>
<feature type="domain" description="4Fe-4S ferredoxin-type" evidence="5">
    <location>
        <begin position="288"/>
        <end position="317"/>
    </location>
</feature>
<dbReference type="Pfam" id="PF00037">
    <property type="entry name" value="Fer4"/>
    <property type="match status" value="1"/>
</dbReference>
<dbReference type="PROSITE" id="PS00198">
    <property type="entry name" value="4FE4S_FER_1"/>
    <property type="match status" value="1"/>
</dbReference>
<dbReference type="InterPro" id="IPR017896">
    <property type="entry name" value="4Fe4S_Fe-S-bd"/>
</dbReference>
<keyword evidence="1" id="KW-0004">4Fe-4S</keyword>
<dbReference type="Proteomes" id="UP001308005">
    <property type="component" value="Unassembled WGS sequence"/>
</dbReference>
<evidence type="ECO:0000259" key="5">
    <source>
        <dbReference type="PROSITE" id="PS51379"/>
    </source>
</evidence>
<dbReference type="PANTHER" id="PTHR24960:SF79">
    <property type="entry name" value="PHOTOSYSTEM I IRON-SULFUR CENTER"/>
    <property type="match status" value="1"/>
</dbReference>
<dbReference type="InterPro" id="IPR017900">
    <property type="entry name" value="4Fe4S_Fe_S_CS"/>
</dbReference>
<dbReference type="EMBL" id="JAYMYJ010000011">
    <property type="protein sequence ID" value="MEB4589526.1"/>
    <property type="molecule type" value="Genomic_DNA"/>
</dbReference>
<accession>A0ABU6CRQ9</accession>
<evidence type="ECO:0000313" key="6">
    <source>
        <dbReference type="EMBL" id="MEB4589526.1"/>
    </source>
</evidence>
<evidence type="ECO:0000256" key="4">
    <source>
        <dbReference type="ARBA" id="ARBA00023014"/>
    </source>
</evidence>
<organism evidence="6 7">
    <name type="scientific">Candidatus Thiothrix phosphatis</name>
    <dbReference type="NCBI Taxonomy" id="3112415"/>
    <lineage>
        <taxon>Bacteria</taxon>
        <taxon>Pseudomonadati</taxon>
        <taxon>Pseudomonadota</taxon>
        <taxon>Gammaproteobacteria</taxon>
        <taxon>Thiotrichales</taxon>
        <taxon>Thiotrichaceae</taxon>
        <taxon>Thiothrix</taxon>
    </lineage>
</organism>
<dbReference type="InterPro" id="IPR050157">
    <property type="entry name" value="PSI_iron-sulfur_center"/>
</dbReference>
<dbReference type="RefSeq" id="WP_324692717.1">
    <property type="nucleotide sequence ID" value="NZ_JAYMYJ010000011.1"/>
</dbReference>
<name>A0ABU6CRQ9_9GAMM</name>
<feature type="domain" description="4Fe-4S ferredoxin-type" evidence="5">
    <location>
        <begin position="253"/>
        <end position="282"/>
    </location>
</feature>
<keyword evidence="7" id="KW-1185">Reference proteome</keyword>